<feature type="region of interest" description="Disordered" evidence="13">
    <location>
        <begin position="524"/>
        <end position="704"/>
    </location>
</feature>
<evidence type="ECO:0000256" key="9">
    <source>
        <dbReference type="ARBA" id="ARBA00024334"/>
    </source>
</evidence>
<dbReference type="Gene3D" id="3.30.200.20">
    <property type="entry name" value="Phosphorylase Kinase, domain 1"/>
    <property type="match status" value="1"/>
</dbReference>
<organism evidence="16">
    <name type="scientific">Alexandrium monilatum</name>
    <dbReference type="NCBI Taxonomy" id="311494"/>
    <lineage>
        <taxon>Eukaryota</taxon>
        <taxon>Sar</taxon>
        <taxon>Alveolata</taxon>
        <taxon>Dinophyceae</taxon>
        <taxon>Gonyaulacales</taxon>
        <taxon>Pyrocystaceae</taxon>
        <taxon>Alexandrium</taxon>
    </lineage>
</organism>
<dbReference type="PANTHER" id="PTHR43671:SF98">
    <property type="entry name" value="SERINE_THREONINE-PROTEIN KINASE NEK11"/>
    <property type="match status" value="1"/>
</dbReference>
<comment type="similarity">
    <text evidence="1">Belongs to the protein kinase superfamily. NEK Ser/Thr protein kinase family. NIMA subfamily.</text>
</comment>
<dbReference type="GO" id="GO:0004674">
    <property type="term" value="F:protein serine/threonine kinase activity"/>
    <property type="evidence" value="ECO:0007669"/>
    <property type="project" value="UniProtKB-KW"/>
</dbReference>
<evidence type="ECO:0000256" key="8">
    <source>
        <dbReference type="ARBA" id="ARBA00022840"/>
    </source>
</evidence>
<dbReference type="InterPro" id="IPR008271">
    <property type="entry name" value="Ser/Thr_kinase_AS"/>
</dbReference>
<dbReference type="PROSITE" id="PS50011">
    <property type="entry name" value="PROTEIN_KINASE_DOM"/>
    <property type="match status" value="1"/>
</dbReference>
<keyword evidence="7" id="KW-0106">Calcium</keyword>
<keyword evidence="4" id="KW-0808">Transferase</keyword>
<feature type="domain" description="EF-hand" evidence="15">
    <location>
        <begin position="358"/>
        <end position="393"/>
    </location>
</feature>
<feature type="binding site" evidence="12">
    <location>
        <position position="69"/>
    </location>
    <ligand>
        <name>ATP</name>
        <dbReference type="ChEBI" id="CHEBI:30616"/>
    </ligand>
</feature>
<comment type="catalytic activity">
    <reaction evidence="11">
        <text>L-seryl-[protein] + ATP = O-phospho-L-seryl-[protein] + ADP + H(+)</text>
        <dbReference type="Rhea" id="RHEA:17989"/>
        <dbReference type="Rhea" id="RHEA-COMP:9863"/>
        <dbReference type="Rhea" id="RHEA-COMP:11604"/>
        <dbReference type="ChEBI" id="CHEBI:15378"/>
        <dbReference type="ChEBI" id="CHEBI:29999"/>
        <dbReference type="ChEBI" id="CHEBI:30616"/>
        <dbReference type="ChEBI" id="CHEBI:83421"/>
        <dbReference type="ChEBI" id="CHEBI:456216"/>
        <dbReference type="EC" id="2.7.11.1"/>
    </reaction>
</comment>
<evidence type="ECO:0000256" key="7">
    <source>
        <dbReference type="ARBA" id="ARBA00022837"/>
    </source>
</evidence>
<dbReference type="SUPFAM" id="SSF47473">
    <property type="entry name" value="EF-hand"/>
    <property type="match status" value="1"/>
</dbReference>
<accession>A0A7S4Q3X3</accession>
<dbReference type="InterPro" id="IPR017441">
    <property type="entry name" value="Protein_kinase_ATP_BS"/>
</dbReference>
<dbReference type="AlphaFoldDB" id="A0A7S4Q3X3"/>
<evidence type="ECO:0000256" key="6">
    <source>
        <dbReference type="ARBA" id="ARBA00022777"/>
    </source>
</evidence>
<dbReference type="Pfam" id="PF13405">
    <property type="entry name" value="EF-hand_6"/>
    <property type="match status" value="1"/>
</dbReference>
<evidence type="ECO:0000256" key="4">
    <source>
        <dbReference type="ARBA" id="ARBA00022679"/>
    </source>
</evidence>
<reference evidence="16" key="1">
    <citation type="submission" date="2021-01" db="EMBL/GenBank/DDBJ databases">
        <authorList>
            <person name="Corre E."/>
            <person name="Pelletier E."/>
            <person name="Niang G."/>
            <person name="Scheremetjew M."/>
            <person name="Finn R."/>
            <person name="Kale V."/>
            <person name="Holt S."/>
            <person name="Cochrane G."/>
            <person name="Meng A."/>
            <person name="Brown T."/>
            <person name="Cohen L."/>
        </authorList>
    </citation>
    <scope>NUCLEOTIDE SEQUENCE</scope>
    <source>
        <strain evidence="16">CCMP3105</strain>
    </source>
</reference>
<dbReference type="CDD" id="cd00051">
    <property type="entry name" value="EFh"/>
    <property type="match status" value="1"/>
</dbReference>
<dbReference type="Gene3D" id="1.10.510.10">
    <property type="entry name" value="Transferase(Phosphotransferase) domain 1"/>
    <property type="match status" value="1"/>
</dbReference>
<evidence type="ECO:0000256" key="12">
    <source>
        <dbReference type="PROSITE-ProRule" id="PRU10141"/>
    </source>
</evidence>
<dbReference type="PANTHER" id="PTHR43671">
    <property type="entry name" value="SERINE/THREONINE-PROTEIN KINASE NEK"/>
    <property type="match status" value="1"/>
</dbReference>
<dbReference type="Gene3D" id="1.10.238.10">
    <property type="entry name" value="EF-hand"/>
    <property type="match status" value="1"/>
</dbReference>
<keyword evidence="6" id="KW-0418">Kinase</keyword>
<feature type="compositionally biased region" description="Low complexity" evidence="13">
    <location>
        <begin position="576"/>
        <end position="585"/>
    </location>
</feature>
<evidence type="ECO:0000256" key="10">
    <source>
        <dbReference type="ARBA" id="ARBA00047899"/>
    </source>
</evidence>
<dbReference type="InterPro" id="IPR000719">
    <property type="entry name" value="Prot_kinase_dom"/>
</dbReference>
<feature type="domain" description="Protein kinase" evidence="14">
    <location>
        <begin position="40"/>
        <end position="316"/>
    </location>
</feature>
<evidence type="ECO:0000256" key="13">
    <source>
        <dbReference type="SAM" id="MobiDB-lite"/>
    </source>
</evidence>
<evidence type="ECO:0000256" key="5">
    <source>
        <dbReference type="ARBA" id="ARBA00022741"/>
    </source>
</evidence>
<evidence type="ECO:0000259" key="14">
    <source>
        <dbReference type="PROSITE" id="PS50011"/>
    </source>
</evidence>
<dbReference type="InterPro" id="IPR002048">
    <property type="entry name" value="EF_hand_dom"/>
</dbReference>
<dbReference type="SMART" id="SM00220">
    <property type="entry name" value="S_TKc"/>
    <property type="match status" value="1"/>
</dbReference>
<keyword evidence="8 12" id="KW-0067">ATP-binding</keyword>
<evidence type="ECO:0000259" key="15">
    <source>
        <dbReference type="PROSITE" id="PS50222"/>
    </source>
</evidence>
<evidence type="ECO:0000256" key="1">
    <source>
        <dbReference type="ARBA" id="ARBA00010886"/>
    </source>
</evidence>
<protein>
    <recommendedName>
        <fullName evidence="2">non-specific serine/threonine protein kinase</fullName>
        <ecNumber evidence="2">2.7.11.1</ecNumber>
    </recommendedName>
</protein>
<dbReference type="PROSITE" id="PS50222">
    <property type="entry name" value="EF_HAND_2"/>
    <property type="match status" value="2"/>
</dbReference>
<dbReference type="GO" id="GO:0005524">
    <property type="term" value="F:ATP binding"/>
    <property type="evidence" value="ECO:0007669"/>
    <property type="project" value="UniProtKB-UniRule"/>
</dbReference>
<evidence type="ECO:0000256" key="11">
    <source>
        <dbReference type="ARBA" id="ARBA00048679"/>
    </source>
</evidence>
<comment type="catalytic activity">
    <reaction evidence="10">
        <text>L-threonyl-[protein] + ATP = O-phospho-L-threonyl-[protein] + ADP + H(+)</text>
        <dbReference type="Rhea" id="RHEA:46608"/>
        <dbReference type="Rhea" id="RHEA-COMP:11060"/>
        <dbReference type="Rhea" id="RHEA-COMP:11605"/>
        <dbReference type="ChEBI" id="CHEBI:15378"/>
        <dbReference type="ChEBI" id="CHEBI:30013"/>
        <dbReference type="ChEBI" id="CHEBI:30616"/>
        <dbReference type="ChEBI" id="CHEBI:61977"/>
        <dbReference type="ChEBI" id="CHEBI:456216"/>
        <dbReference type="EC" id="2.7.11.1"/>
    </reaction>
</comment>
<feature type="region of interest" description="Disordered" evidence="13">
    <location>
        <begin position="790"/>
        <end position="810"/>
    </location>
</feature>
<dbReference type="SUPFAM" id="SSF56112">
    <property type="entry name" value="Protein kinase-like (PK-like)"/>
    <property type="match status" value="1"/>
</dbReference>
<proteinExistence type="inferred from homology"/>
<dbReference type="PROSITE" id="PS00108">
    <property type="entry name" value="PROTEIN_KINASE_ST"/>
    <property type="match status" value="1"/>
</dbReference>
<evidence type="ECO:0000256" key="2">
    <source>
        <dbReference type="ARBA" id="ARBA00012513"/>
    </source>
</evidence>
<evidence type="ECO:0000256" key="3">
    <source>
        <dbReference type="ARBA" id="ARBA00022527"/>
    </source>
</evidence>
<name>A0A7S4Q3X3_9DINO</name>
<sequence>MLWQKARDQVTAENLCGPKTLRSSLVAAGADNCKVDIDDLETCELLGHGAYGMVHRVQEKKNGQCRVMKTVVRPEGWDDNKLKLEAELLQNLDHPHILRIFSWYEDGDTVNIVTEHCKGGELVKVVREGRRRGLAATERWLATALQQTFEALVYLHSKGVVHKDLKGQNLLLLNRESGEDGQGLFDIPPHVVICDLGIAEVCCRSIFGMQRGSRIAGTPCTMAPEVWRGSCGPKSDVWSLGCVMFELFANSLPFNVRGGVSAGSRQQEKWLELHRRGPEWTLMQCSPDGLALCKQLLTFREAARPSASEALRHRWFRVAEDSQLSQKEVKSVCEAVLTWHQRNPMQRAMCLKMAVGSTSINKFASIFSKFDTDNSGILDRAEVIAALESLGIERTMAKKVASALDVNGDRACEYLEFVAACLSSLEDQFDELLRQEFHALDRRGVCALSPRELGVLLGELRPLAEAHGLELADIDKNSDGVVSFSEFCEYFGRPGIEYRLADAKGVSTRKTPQKQAIPMKEHIRIMSHSSFEEDRKQFRQRMERGQRSGRPAQLQPPGAARGPGVEAVPEAGQLLSRSPTGSSRGSRSRSRTSEEAKVAASSSGGSVRRRPSGISTQGSTNSTGPAEATRRPPGQAAQTGSPGRPPGDENSTEETPEASPPPPSSRGPPTPDAGGAGGGPAPPGIGAGQVPAPEGGGKRPDVPATQDCVAMLDKHDASPDCGPGLHAPLRHPCRFYVASDNLITFSTAHSPVASFERLEQTPCSSCLPSAAAWLQHRLVDDGVDGWPHAKRLPGEAGEPRPSSGHCVISL</sequence>
<dbReference type="InterPro" id="IPR018247">
    <property type="entry name" value="EF_Hand_1_Ca_BS"/>
</dbReference>
<dbReference type="PROSITE" id="PS00107">
    <property type="entry name" value="PROTEIN_KINASE_ATP"/>
    <property type="match status" value="1"/>
</dbReference>
<keyword evidence="5 12" id="KW-0547">Nucleotide-binding</keyword>
<dbReference type="InterPro" id="IPR050660">
    <property type="entry name" value="NEK_Ser/Thr_kinase"/>
</dbReference>
<dbReference type="Pfam" id="PF00069">
    <property type="entry name" value="Pkinase"/>
    <property type="match status" value="1"/>
</dbReference>
<gene>
    <name evidence="16" type="ORF">AMON00008_LOCUS10337</name>
</gene>
<feature type="domain" description="EF-hand" evidence="15">
    <location>
        <begin position="472"/>
        <end position="497"/>
    </location>
</feature>
<dbReference type="GO" id="GO:0005509">
    <property type="term" value="F:calcium ion binding"/>
    <property type="evidence" value="ECO:0007669"/>
    <property type="project" value="InterPro"/>
</dbReference>
<dbReference type="PROSITE" id="PS00018">
    <property type="entry name" value="EF_HAND_1"/>
    <property type="match status" value="2"/>
</dbReference>
<dbReference type="InterPro" id="IPR011992">
    <property type="entry name" value="EF-hand-dom_pair"/>
</dbReference>
<dbReference type="SMART" id="SM00054">
    <property type="entry name" value="EFh"/>
    <property type="match status" value="3"/>
</dbReference>
<dbReference type="InterPro" id="IPR011009">
    <property type="entry name" value="Kinase-like_dom_sf"/>
</dbReference>
<feature type="compositionally biased region" description="Basic and acidic residues" evidence="13">
    <location>
        <begin position="524"/>
        <end position="546"/>
    </location>
</feature>
<comment type="similarity">
    <text evidence="9">Belongs to the protein kinase superfamily. Ser/Thr protein kinase family. CDPK subfamily.</text>
</comment>
<feature type="compositionally biased region" description="Pro residues" evidence="13">
    <location>
        <begin position="658"/>
        <end position="671"/>
    </location>
</feature>
<dbReference type="EC" id="2.7.11.1" evidence="2"/>
<evidence type="ECO:0000313" key="16">
    <source>
        <dbReference type="EMBL" id="CAE4570718.1"/>
    </source>
</evidence>
<keyword evidence="3" id="KW-0723">Serine/threonine-protein kinase</keyword>
<dbReference type="EMBL" id="HBNR01015741">
    <property type="protein sequence ID" value="CAE4570718.1"/>
    <property type="molecule type" value="Transcribed_RNA"/>
</dbReference>